<name>A0A9W7XFU2_9FUNG</name>
<dbReference type="Pfam" id="PF04641">
    <property type="entry name" value="Rtf2"/>
    <property type="match status" value="1"/>
</dbReference>
<organism evidence="1 2">
    <name type="scientific">Coemansia asiatica</name>
    <dbReference type="NCBI Taxonomy" id="1052880"/>
    <lineage>
        <taxon>Eukaryota</taxon>
        <taxon>Fungi</taxon>
        <taxon>Fungi incertae sedis</taxon>
        <taxon>Zoopagomycota</taxon>
        <taxon>Kickxellomycotina</taxon>
        <taxon>Kickxellomycetes</taxon>
        <taxon>Kickxellales</taxon>
        <taxon>Kickxellaceae</taxon>
        <taxon>Coemansia</taxon>
    </lineage>
</organism>
<dbReference type="EMBL" id="JANBOH010000516">
    <property type="protein sequence ID" value="KAJ1642001.1"/>
    <property type="molecule type" value="Genomic_DNA"/>
</dbReference>
<gene>
    <name evidence="1" type="ORF">LPJ64_006105</name>
</gene>
<accession>A0A9W7XFU2</accession>
<dbReference type="AlphaFoldDB" id="A0A9W7XFU2"/>
<sequence>MLTIKQPLEQPMVGNGLERLYNWESLLEYLFDNSKFENKNAFCTHIKVLKDIKTLRRYLNTLPSN</sequence>
<protein>
    <submittedName>
        <fullName evidence="1">Uncharacterized protein</fullName>
    </submittedName>
</protein>
<keyword evidence="2" id="KW-1185">Reference proteome</keyword>
<dbReference type="Proteomes" id="UP001145021">
    <property type="component" value="Unassembled WGS sequence"/>
</dbReference>
<feature type="non-terminal residue" evidence="1">
    <location>
        <position position="65"/>
    </location>
</feature>
<comment type="caution">
    <text evidence="1">The sequence shown here is derived from an EMBL/GenBank/DDBJ whole genome shotgun (WGS) entry which is preliminary data.</text>
</comment>
<evidence type="ECO:0000313" key="1">
    <source>
        <dbReference type="EMBL" id="KAJ1642001.1"/>
    </source>
</evidence>
<reference evidence="1" key="1">
    <citation type="submission" date="2022-07" db="EMBL/GenBank/DDBJ databases">
        <title>Phylogenomic reconstructions and comparative analyses of Kickxellomycotina fungi.</title>
        <authorList>
            <person name="Reynolds N.K."/>
            <person name="Stajich J.E."/>
            <person name="Barry K."/>
            <person name="Grigoriev I.V."/>
            <person name="Crous P."/>
            <person name="Smith M.E."/>
        </authorList>
    </citation>
    <scope>NUCLEOTIDE SEQUENCE</scope>
    <source>
        <strain evidence="1">NBRC 105413</strain>
    </source>
</reference>
<evidence type="ECO:0000313" key="2">
    <source>
        <dbReference type="Proteomes" id="UP001145021"/>
    </source>
</evidence>
<proteinExistence type="predicted"/>